<accession>A0A1G6YX92</accession>
<name>A0A1G6YX92_9FLAO</name>
<dbReference type="PANTHER" id="PTHR37489">
    <property type="entry name" value="DUF3500 DOMAIN-CONTAINING PROTEIN"/>
    <property type="match status" value="1"/>
</dbReference>
<evidence type="ECO:0008006" key="3">
    <source>
        <dbReference type="Google" id="ProtNLM"/>
    </source>
</evidence>
<organism evidence="1 2">
    <name type="scientific">Pricia antarctica</name>
    <dbReference type="NCBI Taxonomy" id="641691"/>
    <lineage>
        <taxon>Bacteria</taxon>
        <taxon>Pseudomonadati</taxon>
        <taxon>Bacteroidota</taxon>
        <taxon>Flavobacteriia</taxon>
        <taxon>Flavobacteriales</taxon>
        <taxon>Flavobacteriaceae</taxon>
        <taxon>Pricia</taxon>
    </lineage>
</organism>
<reference evidence="1 2" key="1">
    <citation type="submission" date="2016-10" db="EMBL/GenBank/DDBJ databases">
        <authorList>
            <person name="de Groot N.N."/>
        </authorList>
    </citation>
    <scope>NUCLEOTIDE SEQUENCE [LARGE SCALE GENOMIC DNA]</scope>
    <source>
        <strain evidence="1 2">DSM 23421</strain>
    </source>
</reference>
<proteinExistence type="predicted"/>
<dbReference type="AlphaFoldDB" id="A0A1G6YX92"/>
<keyword evidence="2" id="KW-1185">Reference proteome</keyword>
<gene>
    <name evidence="1" type="ORF">SAMN05421636_102407</name>
</gene>
<evidence type="ECO:0000313" key="2">
    <source>
        <dbReference type="Proteomes" id="UP000199109"/>
    </source>
</evidence>
<dbReference type="Pfam" id="PF12006">
    <property type="entry name" value="DUF3500"/>
    <property type="match status" value="1"/>
</dbReference>
<dbReference type="InterPro" id="IPR021889">
    <property type="entry name" value="DUF3500"/>
</dbReference>
<dbReference type="EMBL" id="FNAO01000002">
    <property type="protein sequence ID" value="SDD94960.1"/>
    <property type="molecule type" value="Genomic_DNA"/>
</dbReference>
<sequence length="348" mass="39723">MKVKINAHTIKQAAFTMVCLFLLGKAEAQDISKKANAFLQTLSQELKEKTLFTLEDEERYNMNYVPMPREGVTFHDFDETQKRAALDLLKACLSKQGYEKTLEIRSLENVLRTIENDDNDKMPDGRPRRDPLNYHFCIFGTPSPTEVWGWRFEGHHISLNFTSDDGKIVSATPTFLGSNPGIVKEGDSRGKQVLKKESMLGFALVNSLTADQLKIAKFSEEAPPEIITANHREAGDIEKEGIAYGKLDQAQKKTFMKLLQVYVGNYIFDFSETLMAKIEKAGIENLHFAWAGSLKEGKAHYYRIHGPMLLIEFDNTQNDANHMHTAVRDLTNDFAEDILKRHYEMEHR</sequence>
<protein>
    <recommendedName>
        <fullName evidence="3">DUF3500 domain-containing protein</fullName>
    </recommendedName>
</protein>
<dbReference type="Proteomes" id="UP000199109">
    <property type="component" value="Unassembled WGS sequence"/>
</dbReference>
<evidence type="ECO:0000313" key="1">
    <source>
        <dbReference type="EMBL" id="SDD94960.1"/>
    </source>
</evidence>
<dbReference type="STRING" id="641691.SAMN05421636_102407"/>
<dbReference type="PANTHER" id="PTHR37489:SF1">
    <property type="entry name" value="DUF3500 DOMAIN-CONTAINING PROTEIN"/>
    <property type="match status" value="1"/>
</dbReference>